<comment type="caution">
    <text evidence="3">The sequence shown here is derived from an EMBL/GenBank/DDBJ whole genome shotgun (WGS) entry which is preliminary data.</text>
</comment>
<dbReference type="PANTHER" id="PTHR33055">
    <property type="entry name" value="TRANSPOSASE FOR INSERTION SEQUENCE ELEMENT IS1111A"/>
    <property type="match status" value="1"/>
</dbReference>
<sequence length="397" mass="44331">MNKFSKYVGLDVHQETIAVALADTAGEVRYMGEIVNTPAAIAKVVTQLKRGTGRLAFCYEAGPCGYTICRQLRELKQDCQVVAPSLIPKKPGERVKTDRRDALSLARLHRAGELSPVWIPDEAQEALRDLTRAREGMKHLQRQAKQRLLSFLSRHGHRYSGRSRWTQAHWRWLEGIKFARPEQQIVLQEYIDTVQACGSRVASLDREVETAAHASPVWPVIEALMALRGISLLAAVTVVAELGDLARFAGPPQLMAYLGLVPSEHSSGKRERRGGITKTGNGHVRRVLIEAAWTYRHAARKTAILQRRAERTPPEVQEIAWSAQKRLCQRFRNLMARGKLKNQVCTAIARELVGFIWAIGQHVVPLQPSLARMRGVEHATGSLGQDQATVGEPSRLH</sequence>
<dbReference type="Pfam" id="PF01548">
    <property type="entry name" value="DEDD_Tnp_IS110"/>
    <property type="match status" value="1"/>
</dbReference>
<dbReference type="InterPro" id="IPR047650">
    <property type="entry name" value="Transpos_IS110"/>
</dbReference>
<feature type="domain" description="Transposase IS110-like N-terminal" evidence="1">
    <location>
        <begin position="8"/>
        <end position="154"/>
    </location>
</feature>
<gene>
    <name evidence="3" type="ORF">SAMN05446927_1145</name>
</gene>
<dbReference type="GO" id="GO:0003677">
    <property type="term" value="F:DNA binding"/>
    <property type="evidence" value="ECO:0007669"/>
    <property type="project" value="InterPro"/>
</dbReference>
<feature type="domain" description="Transposase IS116/IS110/IS902 C-terminal" evidence="2">
    <location>
        <begin position="222"/>
        <end position="297"/>
    </location>
</feature>
<evidence type="ECO:0000313" key="4">
    <source>
        <dbReference type="Proteomes" id="UP000219522"/>
    </source>
</evidence>
<dbReference type="InterPro" id="IPR003346">
    <property type="entry name" value="Transposase_20"/>
</dbReference>
<evidence type="ECO:0000259" key="2">
    <source>
        <dbReference type="Pfam" id="PF02371"/>
    </source>
</evidence>
<name>A0A7Z7I2K9_9BURK</name>
<dbReference type="InterPro" id="IPR002525">
    <property type="entry name" value="Transp_IS110-like_N"/>
</dbReference>
<proteinExistence type="predicted"/>
<dbReference type="AlphaFoldDB" id="A0A7Z7I2K9"/>
<protein>
    <submittedName>
        <fullName evidence="3">Transposase</fullName>
    </submittedName>
</protein>
<dbReference type="NCBIfam" id="NF033542">
    <property type="entry name" value="transpos_IS110"/>
    <property type="match status" value="1"/>
</dbReference>
<dbReference type="Pfam" id="PF02371">
    <property type="entry name" value="Transposase_20"/>
    <property type="match status" value="1"/>
</dbReference>
<dbReference type="GO" id="GO:0004803">
    <property type="term" value="F:transposase activity"/>
    <property type="evidence" value="ECO:0007669"/>
    <property type="project" value="InterPro"/>
</dbReference>
<evidence type="ECO:0000313" key="3">
    <source>
        <dbReference type="EMBL" id="SOE56019.1"/>
    </source>
</evidence>
<dbReference type="EMBL" id="OCSU01000001">
    <property type="protein sequence ID" value="SOE56019.1"/>
    <property type="molecule type" value="Genomic_DNA"/>
</dbReference>
<keyword evidence="4" id="KW-1185">Reference proteome</keyword>
<dbReference type="PANTHER" id="PTHR33055:SF13">
    <property type="entry name" value="TRANSPOSASE"/>
    <property type="match status" value="1"/>
</dbReference>
<reference evidence="3 4" key="1">
    <citation type="submission" date="2017-09" db="EMBL/GenBank/DDBJ databases">
        <authorList>
            <person name="Varghese N."/>
            <person name="Submissions S."/>
        </authorList>
    </citation>
    <scope>NUCLEOTIDE SEQUENCE [LARGE SCALE GENOMIC DNA]</scope>
    <source>
        <strain evidence="3 4">OK806</strain>
    </source>
</reference>
<evidence type="ECO:0000259" key="1">
    <source>
        <dbReference type="Pfam" id="PF01548"/>
    </source>
</evidence>
<dbReference type="GO" id="GO:0006313">
    <property type="term" value="P:DNA transposition"/>
    <property type="evidence" value="ECO:0007669"/>
    <property type="project" value="InterPro"/>
</dbReference>
<organism evidence="3 4">
    <name type="scientific">Caballeronia arationis</name>
    <dbReference type="NCBI Taxonomy" id="1777142"/>
    <lineage>
        <taxon>Bacteria</taxon>
        <taxon>Pseudomonadati</taxon>
        <taxon>Pseudomonadota</taxon>
        <taxon>Betaproteobacteria</taxon>
        <taxon>Burkholderiales</taxon>
        <taxon>Burkholderiaceae</taxon>
        <taxon>Caballeronia</taxon>
    </lineage>
</organism>
<dbReference type="Proteomes" id="UP000219522">
    <property type="component" value="Unassembled WGS sequence"/>
</dbReference>
<accession>A0A7Z7I2K9</accession>